<reference evidence="2 3" key="1">
    <citation type="submission" date="2011-08" db="EMBL/GenBank/DDBJ databases">
        <authorList>
            <person name="Weinstock G."/>
            <person name="Sodergren E."/>
            <person name="Clifton S."/>
            <person name="Fulton L."/>
            <person name="Fulton B."/>
            <person name="Courtney L."/>
            <person name="Fronick C."/>
            <person name="Harrison M."/>
            <person name="Strong C."/>
            <person name="Farmer C."/>
            <person name="Delahaunty K."/>
            <person name="Markovic C."/>
            <person name="Hall O."/>
            <person name="Minx P."/>
            <person name="Tomlinson C."/>
            <person name="Mitreva M."/>
            <person name="Hou S."/>
            <person name="Chen J."/>
            <person name="Wollam A."/>
            <person name="Pepin K.H."/>
            <person name="Johnson M."/>
            <person name="Bhonagiri V."/>
            <person name="Zhang X."/>
            <person name="Suruliraj S."/>
            <person name="Warren W."/>
            <person name="Chinwalla A."/>
            <person name="Mardis E.R."/>
            <person name="Wilson R.K."/>
        </authorList>
    </citation>
    <scope>NUCLEOTIDE SEQUENCE [LARGE SCALE GENOMIC DNA]</scope>
    <source>
        <strain evidence="2 3">ATCC 51873</strain>
    </source>
</reference>
<accession>G9YBQ9</accession>
<evidence type="ECO:0000256" key="1">
    <source>
        <dbReference type="SAM" id="Phobius"/>
    </source>
</evidence>
<keyword evidence="1" id="KW-0812">Transmembrane</keyword>
<dbReference type="Proteomes" id="UP000005959">
    <property type="component" value="Unassembled WGS sequence"/>
</dbReference>
<evidence type="ECO:0000313" key="2">
    <source>
        <dbReference type="EMBL" id="EHM38953.1"/>
    </source>
</evidence>
<keyword evidence="1" id="KW-1133">Transmembrane helix</keyword>
<name>G9YBQ9_HAFAL</name>
<keyword evidence="1" id="KW-0472">Membrane</keyword>
<organism evidence="2 3">
    <name type="scientific">Hafnia alvei ATCC 51873</name>
    <dbReference type="NCBI Taxonomy" id="1002364"/>
    <lineage>
        <taxon>Bacteria</taxon>
        <taxon>Pseudomonadati</taxon>
        <taxon>Pseudomonadota</taxon>
        <taxon>Gammaproteobacteria</taxon>
        <taxon>Enterobacterales</taxon>
        <taxon>Hafniaceae</taxon>
        <taxon>Hafnia</taxon>
    </lineage>
</organism>
<sequence length="44" mass="5207">MSIKQLNSAHQRCLFVCFVSLFFSLLVEFLNNSWHVRLILLLLL</sequence>
<dbReference type="AlphaFoldDB" id="G9YBQ9"/>
<feature type="transmembrane region" description="Helical" evidence="1">
    <location>
        <begin position="12"/>
        <end position="34"/>
    </location>
</feature>
<protein>
    <submittedName>
        <fullName evidence="2">Uncharacterized protein</fullName>
    </submittedName>
</protein>
<evidence type="ECO:0000313" key="3">
    <source>
        <dbReference type="Proteomes" id="UP000005959"/>
    </source>
</evidence>
<dbReference type="HOGENOM" id="CLU_3216941_0_0_6"/>
<proteinExistence type="predicted"/>
<gene>
    <name evidence="2" type="ORF">HMPREF0454_04088</name>
</gene>
<dbReference type="EMBL" id="AGCI01000099">
    <property type="protein sequence ID" value="EHM38953.1"/>
    <property type="molecule type" value="Genomic_DNA"/>
</dbReference>
<comment type="caution">
    <text evidence="2">The sequence shown here is derived from an EMBL/GenBank/DDBJ whole genome shotgun (WGS) entry which is preliminary data.</text>
</comment>